<gene>
    <name evidence="6" type="ORF">AYI69_g2266</name>
</gene>
<evidence type="ECO:0000256" key="1">
    <source>
        <dbReference type="ARBA" id="ARBA00005054"/>
    </source>
</evidence>
<reference evidence="7" key="1">
    <citation type="submission" date="2017-01" db="EMBL/GenBank/DDBJ databases">
        <authorList>
            <person name="Wang Y."/>
            <person name="White M."/>
            <person name="Kvist S."/>
            <person name="Moncalvo J.-M."/>
        </authorList>
    </citation>
    <scope>NUCLEOTIDE SEQUENCE [LARGE SCALE GENOMIC DNA]</scope>
    <source>
        <strain evidence="7">ID-206-W2</strain>
    </source>
</reference>
<dbReference type="PANTHER" id="PTHR43369:SF2">
    <property type="entry name" value="PHOSPHORIBOSYLGLYCINAMIDE FORMYLTRANSFERASE"/>
    <property type="match status" value="1"/>
</dbReference>
<keyword evidence="7" id="KW-1185">Reference proteome</keyword>
<dbReference type="EC" id="2.1.2.2" evidence="2"/>
<feature type="domain" description="Formyl transferase N-terminal" evidence="5">
    <location>
        <begin position="1"/>
        <end position="97"/>
    </location>
</feature>
<comment type="pathway">
    <text evidence="1">Purine metabolism; IMP biosynthesis via de novo pathway; N(2)-formyl-N(1)-(5-phospho-D-ribosyl)glycinamide from N(1)-(5-phospho-D-ribosyl)glycinamide (10-formyl THF route): step 1/1.</text>
</comment>
<sequence length="105" mass="11751">MLILSPEFVDAFSRKLINLHPALPGDIEGAHAIDRAYEEFLAGKREYTGVMVHHVVAQVDRGEPILSEKVTIQKGDTLEDLENRIHAVEHILLPKAVTKLLESNM</sequence>
<dbReference type="EMBL" id="LSSM01000663">
    <property type="protein sequence ID" value="OMJ28267.1"/>
    <property type="molecule type" value="Genomic_DNA"/>
</dbReference>
<evidence type="ECO:0000313" key="7">
    <source>
        <dbReference type="Proteomes" id="UP000187429"/>
    </source>
</evidence>
<dbReference type="AlphaFoldDB" id="A0A1R1YMX1"/>
<keyword evidence="4" id="KW-0658">Purine biosynthesis</keyword>
<proteinExistence type="predicted"/>
<dbReference type="GO" id="GO:0004644">
    <property type="term" value="F:phosphoribosylglycinamide formyltransferase activity"/>
    <property type="evidence" value="ECO:0007669"/>
    <property type="project" value="UniProtKB-EC"/>
</dbReference>
<dbReference type="Proteomes" id="UP000187429">
    <property type="component" value="Unassembled WGS sequence"/>
</dbReference>
<dbReference type="Gene3D" id="3.40.50.170">
    <property type="entry name" value="Formyl transferase, N-terminal domain"/>
    <property type="match status" value="1"/>
</dbReference>
<keyword evidence="3 6" id="KW-0808">Transferase</keyword>
<dbReference type="InterPro" id="IPR002376">
    <property type="entry name" value="Formyl_transf_N"/>
</dbReference>
<accession>A0A1R1YMX1</accession>
<comment type="caution">
    <text evidence="6">The sequence shown here is derived from an EMBL/GenBank/DDBJ whole genome shotgun (WGS) entry which is preliminary data.</text>
</comment>
<dbReference type="PANTHER" id="PTHR43369">
    <property type="entry name" value="PHOSPHORIBOSYLGLYCINAMIDE FORMYLTRANSFERASE"/>
    <property type="match status" value="1"/>
</dbReference>
<evidence type="ECO:0000256" key="3">
    <source>
        <dbReference type="ARBA" id="ARBA00022679"/>
    </source>
</evidence>
<protein>
    <recommendedName>
        <fullName evidence="2">phosphoribosylglycinamide formyltransferase 1</fullName>
        <ecNumber evidence="2">2.1.2.2</ecNumber>
    </recommendedName>
</protein>
<dbReference type="GO" id="GO:0006189">
    <property type="term" value="P:'de novo' IMP biosynthetic process"/>
    <property type="evidence" value="ECO:0007669"/>
    <property type="project" value="TreeGrafter"/>
</dbReference>
<dbReference type="GO" id="GO:0005737">
    <property type="term" value="C:cytoplasm"/>
    <property type="evidence" value="ECO:0007669"/>
    <property type="project" value="TreeGrafter"/>
</dbReference>
<dbReference type="InterPro" id="IPR036477">
    <property type="entry name" value="Formyl_transf_N_sf"/>
</dbReference>
<evidence type="ECO:0000259" key="5">
    <source>
        <dbReference type="Pfam" id="PF00551"/>
    </source>
</evidence>
<dbReference type="OrthoDB" id="5575075at2759"/>
<name>A0A1R1YMX1_9FUNG</name>
<organism evidence="6 7">
    <name type="scientific">Smittium culicis</name>
    <dbReference type="NCBI Taxonomy" id="133412"/>
    <lineage>
        <taxon>Eukaryota</taxon>
        <taxon>Fungi</taxon>
        <taxon>Fungi incertae sedis</taxon>
        <taxon>Zoopagomycota</taxon>
        <taxon>Kickxellomycotina</taxon>
        <taxon>Harpellomycetes</taxon>
        <taxon>Harpellales</taxon>
        <taxon>Legeriomycetaceae</taxon>
        <taxon>Smittium</taxon>
    </lineage>
</organism>
<evidence type="ECO:0000256" key="2">
    <source>
        <dbReference type="ARBA" id="ARBA00012254"/>
    </source>
</evidence>
<evidence type="ECO:0000256" key="4">
    <source>
        <dbReference type="ARBA" id="ARBA00022755"/>
    </source>
</evidence>
<dbReference type="SUPFAM" id="SSF53328">
    <property type="entry name" value="Formyltransferase"/>
    <property type="match status" value="1"/>
</dbReference>
<dbReference type="Pfam" id="PF00551">
    <property type="entry name" value="Formyl_trans_N"/>
    <property type="match status" value="1"/>
</dbReference>
<evidence type="ECO:0000313" key="6">
    <source>
        <dbReference type="EMBL" id="OMJ28267.1"/>
    </source>
</evidence>